<evidence type="ECO:0000313" key="2">
    <source>
        <dbReference type="EMBL" id="KAK4086967.1"/>
    </source>
</evidence>
<gene>
    <name evidence="3" type="ORF">PCL_00120</name>
    <name evidence="2" type="ORF">Purlil1_8701</name>
</gene>
<evidence type="ECO:0000313" key="3">
    <source>
        <dbReference type="EMBL" id="PWI69976.1"/>
    </source>
</evidence>
<dbReference type="EMBL" id="JAWRVI010000036">
    <property type="protein sequence ID" value="KAK4086967.1"/>
    <property type="molecule type" value="Genomic_DNA"/>
</dbReference>
<evidence type="ECO:0000313" key="5">
    <source>
        <dbReference type="Proteomes" id="UP001287286"/>
    </source>
</evidence>
<organism evidence="3 4">
    <name type="scientific">Purpureocillium lilacinum</name>
    <name type="common">Paecilomyces lilacinus</name>
    <dbReference type="NCBI Taxonomy" id="33203"/>
    <lineage>
        <taxon>Eukaryota</taxon>
        <taxon>Fungi</taxon>
        <taxon>Dikarya</taxon>
        <taxon>Ascomycota</taxon>
        <taxon>Pezizomycotina</taxon>
        <taxon>Sordariomycetes</taxon>
        <taxon>Hypocreomycetidae</taxon>
        <taxon>Hypocreales</taxon>
        <taxon>Ophiocordycipitaceae</taxon>
        <taxon>Purpureocillium</taxon>
    </lineage>
</organism>
<feature type="region of interest" description="Disordered" evidence="1">
    <location>
        <begin position="343"/>
        <end position="395"/>
    </location>
</feature>
<feature type="compositionally biased region" description="Basic residues" evidence="1">
    <location>
        <begin position="234"/>
        <end position="244"/>
    </location>
</feature>
<feature type="compositionally biased region" description="Polar residues" evidence="1">
    <location>
        <begin position="92"/>
        <end position="105"/>
    </location>
</feature>
<dbReference type="AlphaFoldDB" id="A0A2U3E666"/>
<reference evidence="3" key="1">
    <citation type="submission" date="2015-05" db="EMBL/GenBank/DDBJ databases">
        <authorList>
            <person name="Wang D.B."/>
            <person name="Wang M."/>
        </authorList>
    </citation>
    <scope>NUCLEOTIDE SEQUENCE</scope>
    <source>
        <strain evidence="3">36-1</strain>
    </source>
</reference>
<feature type="compositionally biased region" description="Polar residues" evidence="1">
    <location>
        <begin position="18"/>
        <end position="34"/>
    </location>
</feature>
<feature type="region of interest" description="Disordered" evidence="1">
    <location>
        <begin position="267"/>
        <end position="286"/>
    </location>
</feature>
<feature type="compositionally biased region" description="Basic and acidic residues" evidence="1">
    <location>
        <begin position="268"/>
        <end position="278"/>
    </location>
</feature>
<name>A0A2U3E666_PURLI</name>
<reference evidence="2 5" key="4">
    <citation type="journal article" date="2024" name="Microbiol. Resour. Announc.">
        <title>Genome annotations for the ascomycete fungi Trichoderma harzianum, Trichoderma aggressivum, and Purpureocillium lilacinum.</title>
        <authorList>
            <person name="Beijen E.P.W."/>
            <person name="Ohm R.A."/>
        </authorList>
    </citation>
    <scope>NUCLEOTIDE SEQUENCE [LARGE SCALE GENOMIC DNA]</scope>
    <source>
        <strain evidence="2 5">CBS 150709</strain>
    </source>
</reference>
<evidence type="ECO:0000256" key="1">
    <source>
        <dbReference type="SAM" id="MobiDB-lite"/>
    </source>
</evidence>
<sequence length="395" mass="42183">MQDAAGSDVPADHRLVGSTATTTNARPLTVTSLSLRGRISRTGQHDDLHVPMARDLGTAHCPPPRPPWPPRPISEAHGAKARGPSRRLRPTLHQSSSDALTSQRPQRPDSIDACRHRHRSVVSEKPMQPKGGSQGSPRLGSSAVVSPRTKGEPAGEQSSPAPWPDAVVLRSLISGRAASPFSSLAMPRLRQPPLSSKPNPPSERAARLETIDGEAKPKPAPGFRTEVFETPSRRGARAPPRRTSRSASDGTDLRSTTCCASVQLVVKSEGDDGSHPTEGRLTSSSYHPSVAALASTDASKIRHAQSLGTLDKVFAPNHLPTPQELDVWPINEPELHLEQTAASRSTYTRTTNGDATARHQPIAGRRTTEAKNAPPTALDREASSRAKGGVQVRPL</sequence>
<reference evidence="2" key="3">
    <citation type="submission" date="2023-11" db="EMBL/GenBank/DDBJ databases">
        <authorList>
            <person name="Beijen E."/>
            <person name="Ohm R.A."/>
        </authorList>
    </citation>
    <scope>NUCLEOTIDE SEQUENCE</scope>
    <source>
        <strain evidence="2">CBS 150709</strain>
    </source>
</reference>
<accession>A0A2U3E666</accession>
<protein>
    <submittedName>
        <fullName evidence="3">Uncharacterized protein</fullName>
    </submittedName>
</protein>
<dbReference type="Proteomes" id="UP001287286">
    <property type="component" value="Unassembled WGS sequence"/>
</dbReference>
<feature type="compositionally biased region" description="Pro residues" evidence="1">
    <location>
        <begin position="61"/>
        <end position="72"/>
    </location>
</feature>
<reference evidence="3 4" key="2">
    <citation type="journal article" date="2016" name="Front. Microbiol.">
        <title>Genome and transcriptome sequences reveal the specific parasitism of the nematophagous Purpureocillium lilacinum 36-1.</title>
        <authorList>
            <person name="Xie J."/>
            <person name="Li S."/>
            <person name="Mo C."/>
            <person name="Xiao X."/>
            <person name="Peng D."/>
            <person name="Wang G."/>
            <person name="Xiao Y."/>
        </authorList>
    </citation>
    <scope>NUCLEOTIDE SEQUENCE [LARGE SCALE GENOMIC DNA]</scope>
    <source>
        <strain evidence="3 4">36-1</strain>
    </source>
</reference>
<comment type="caution">
    <text evidence="3">The sequence shown here is derived from an EMBL/GenBank/DDBJ whole genome shotgun (WGS) entry which is preliminary data.</text>
</comment>
<dbReference type="EMBL" id="LCWV01000010">
    <property type="protein sequence ID" value="PWI69976.1"/>
    <property type="molecule type" value="Genomic_DNA"/>
</dbReference>
<evidence type="ECO:0000313" key="4">
    <source>
        <dbReference type="Proteomes" id="UP000245956"/>
    </source>
</evidence>
<feature type="region of interest" description="Disordered" evidence="1">
    <location>
        <begin position="178"/>
        <end position="254"/>
    </location>
</feature>
<dbReference type="Proteomes" id="UP000245956">
    <property type="component" value="Unassembled WGS sequence"/>
</dbReference>
<proteinExistence type="predicted"/>
<keyword evidence="5" id="KW-1185">Reference proteome</keyword>
<feature type="region of interest" description="Disordered" evidence="1">
    <location>
        <begin position="1"/>
        <end position="163"/>
    </location>
</feature>
<feature type="compositionally biased region" description="Basic residues" evidence="1">
    <location>
        <begin position="79"/>
        <end position="90"/>
    </location>
</feature>
<feature type="compositionally biased region" description="Basic and acidic residues" evidence="1">
    <location>
        <begin position="204"/>
        <end position="217"/>
    </location>
</feature>